<dbReference type="InterPro" id="IPR024194">
    <property type="entry name" value="Ac/AlaTfrase_AlgI/DltB"/>
</dbReference>
<feature type="transmembrane region" description="Helical" evidence="10">
    <location>
        <begin position="448"/>
        <end position="467"/>
    </location>
</feature>
<evidence type="ECO:0000256" key="4">
    <source>
        <dbReference type="ARBA" id="ARBA00022679"/>
    </source>
</evidence>
<feature type="transmembrane region" description="Helical" evidence="10">
    <location>
        <begin position="6"/>
        <end position="23"/>
    </location>
</feature>
<feature type="transmembrane region" description="Helical" evidence="10">
    <location>
        <begin position="360"/>
        <end position="379"/>
    </location>
</feature>
<feature type="transmembrane region" description="Helical" evidence="10">
    <location>
        <begin position="391"/>
        <end position="409"/>
    </location>
</feature>
<evidence type="ECO:0000256" key="3">
    <source>
        <dbReference type="ARBA" id="ARBA00022475"/>
    </source>
</evidence>
<feature type="transmembrane region" description="Helical" evidence="10">
    <location>
        <begin position="415"/>
        <end position="436"/>
    </location>
</feature>
<evidence type="ECO:0000256" key="10">
    <source>
        <dbReference type="SAM" id="Phobius"/>
    </source>
</evidence>
<evidence type="ECO:0000256" key="6">
    <source>
        <dbReference type="ARBA" id="ARBA00022989"/>
    </source>
</evidence>
<feature type="transmembrane region" description="Helical" evidence="10">
    <location>
        <begin position="53"/>
        <end position="72"/>
    </location>
</feature>
<evidence type="ECO:0000256" key="1">
    <source>
        <dbReference type="ARBA" id="ARBA00004651"/>
    </source>
</evidence>
<name>A0A1B2I5N6_9BACT</name>
<dbReference type="STRING" id="1197717.BED41_09445"/>
<keyword evidence="12" id="KW-1185">Reference proteome</keyword>
<protein>
    <recommendedName>
        <fullName evidence="13">Alginate O-acetyltransferase</fullName>
    </recommendedName>
</protein>
<dbReference type="GeneID" id="83058071"/>
<dbReference type="InterPro" id="IPR051085">
    <property type="entry name" value="MB_O-acyltransferase"/>
</dbReference>
<comment type="subcellular location">
    <subcellularLocation>
        <location evidence="1">Cell membrane</location>
        <topology evidence="1">Multi-pass membrane protein</topology>
    </subcellularLocation>
</comment>
<dbReference type="AlphaFoldDB" id="A0A1B2I5N6"/>
<feature type="transmembrane region" description="Helical" evidence="10">
    <location>
        <begin position="84"/>
        <end position="101"/>
    </location>
</feature>
<dbReference type="KEGG" id="cpor:BED41_09445"/>
<keyword evidence="8 9" id="KW-0012">Acyltransferase</keyword>
<evidence type="ECO:0000256" key="2">
    <source>
        <dbReference type="ARBA" id="ARBA00010323"/>
    </source>
</evidence>
<dbReference type="PANTHER" id="PTHR13285:SF23">
    <property type="entry name" value="TEICHOIC ACID D-ALANYLTRANSFERASE"/>
    <property type="match status" value="1"/>
</dbReference>
<organism evidence="11 12">
    <name type="scientific">Cloacibacillus porcorum</name>
    <dbReference type="NCBI Taxonomy" id="1197717"/>
    <lineage>
        <taxon>Bacteria</taxon>
        <taxon>Thermotogati</taxon>
        <taxon>Synergistota</taxon>
        <taxon>Synergistia</taxon>
        <taxon>Synergistales</taxon>
        <taxon>Synergistaceae</taxon>
        <taxon>Cloacibacillus</taxon>
    </lineage>
</organism>
<dbReference type="Proteomes" id="UP000093044">
    <property type="component" value="Chromosome"/>
</dbReference>
<feature type="transmembrane region" description="Helical" evidence="10">
    <location>
        <begin position="121"/>
        <end position="140"/>
    </location>
</feature>
<dbReference type="PIRSF" id="PIRSF500217">
    <property type="entry name" value="AlgI"/>
    <property type="match status" value="1"/>
</dbReference>
<dbReference type="InterPro" id="IPR004299">
    <property type="entry name" value="MBOAT_fam"/>
</dbReference>
<evidence type="ECO:0000313" key="12">
    <source>
        <dbReference type="Proteomes" id="UP000093044"/>
    </source>
</evidence>
<gene>
    <name evidence="11" type="ORF">BED41_09445</name>
</gene>
<dbReference type="InterPro" id="IPR028362">
    <property type="entry name" value="AlgI"/>
</dbReference>
<dbReference type="EMBL" id="CP016757">
    <property type="protein sequence ID" value="ANZ45274.1"/>
    <property type="molecule type" value="Genomic_DNA"/>
</dbReference>
<dbReference type="GO" id="GO:0042121">
    <property type="term" value="P:alginic acid biosynthetic process"/>
    <property type="evidence" value="ECO:0007669"/>
    <property type="project" value="InterPro"/>
</dbReference>
<reference evidence="11" key="1">
    <citation type="submission" date="2016-08" db="EMBL/GenBank/DDBJ databases">
        <title>Complete genome of Cloacibacillus porcorum.</title>
        <authorList>
            <person name="Looft T."/>
            <person name="Bayles D.O."/>
            <person name="Alt D.P."/>
        </authorList>
    </citation>
    <scope>NUCLEOTIDE SEQUENCE [LARGE SCALE GENOMIC DNA]</scope>
    <source>
        <strain evidence="11">CL-84</strain>
    </source>
</reference>
<dbReference type="PIRSF" id="PIRSF016636">
    <property type="entry name" value="AlgI_DltB"/>
    <property type="match status" value="1"/>
</dbReference>
<evidence type="ECO:0000256" key="9">
    <source>
        <dbReference type="PIRNR" id="PIRNR016636"/>
    </source>
</evidence>
<dbReference type="PANTHER" id="PTHR13285">
    <property type="entry name" value="ACYLTRANSFERASE"/>
    <property type="match status" value="1"/>
</dbReference>
<proteinExistence type="inferred from homology"/>
<dbReference type="OrthoDB" id="9805788at2"/>
<dbReference type="GO" id="GO:0016746">
    <property type="term" value="F:acyltransferase activity"/>
    <property type="evidence" value="ECO:0007669"/>
    <property type="project" value="UniProtKB-KW"/>
</dbReference>
<keyword evidence="5 10" id="KW-0812">Transmembrane</keyword>
<keyword evidence="3 9" id="KW-1003">Cell membrane</keyword>
<sequence>MLFNSFEFIFLFLPLVFCIWVFLRKNYLPKLAIFSLLVSSLLFYAYWNPPFVFLLLASITINFFIQRGIFTLQKTSCSRTAKTVLFCGITFNILLIGYFKYKNFFLYNMDFIFGRVNTYQSIFLPLGISFFTFQQIACLIDSYKRKLGEIKFCEYALFVSFFPQLIAGPIVKYEELIPQIQKAAKDNSINLDTICLGLSLFAFGLFKKITIADYFSPISIMLFDSTSLPTFYDAILGTLAYTIQIYFDFSGYSDMALGLGFLFGVALPQNFNSPYQSLSIIDFWRRWHITLSNFLKDYIYIPLGGNRGGHTKKYINLLLTMLIGGLWHGAGWNFIIWGGLHGFYLVVNNLYRSKDRFIKLPNIICWLLTFSAVSFAWIFFRAPSLSKAREIIYALLSYAQIFSPSLHAINLAHDGLIKFVSSLIASIFISIFMPNAHKTLLHISSRKYSVAVISGICFAASLWMMTYTEKVREFLYFQF</sequence>
<evidence type="ECO:0000256" key="7">
    <source>
        <dbReference type="ARBA" id="ARBA00023136"/>
    </source>
</evidence>
<evidence type="ECO:0008006" key="13">
    <source>
        <dbReference type="Google" id="ProtNLM"/>
    </source>
</evidence>
<keyword evidence="7 9" id="KW-0472">Membrane</keyword>
<comment type="similarity">
    <text evidence="2 9">Belongs to the membrane-bound acyltransferase family.</text>
</comment>
<dbReference type="Pfam" id="PF03062">
    <property type="entry name" value="MBOAT"/>
    <property type="match status" value="1"/>
</dbReference>
<dbReference type="RefSeq" id="WP_066745255.1">
    <property type="nucleotide sequence ID" value="NZ_CP016757.1"/>
</dbReference>
<evidence type="ECO:0000256" key="5">
    <source>
        <dbReference type="ARBA" id="ARBA00022692"/>
    </source>
</evidence>
<keyword evidence="4 9" id="KW-0808">Transferase</keyword>
<keyword evidence="6 10" id="KW-1133">Transmembrane helix</keyword>
<dbReference type="GO" id="GO:0005886">
    <property type="term" value="C:plasma membrane"/>
    <property type="evidence" value="ECO:0007669"/>
    <property type="project" value="UniProtKB-SubCell"/>
</dbReference>
<feature type="transmembrane region" description="Helical" evidence="10">
    <location>
        <begin position="317"/>
        <end position="340"/>
    </location>
</feature>
<evidence type="ECO:0000313" key="11">
    <source>
        <dbReference type="EMBL" id="ANZ45274.1"/>
    </source>
</evidence>
<evidence type="ECO:0000256" key="8">
    <source>
        <dbReference type="ARBA" id="ARBA00023315"/>
    </source>
</evidence>
<accession>A0A1B2I5N6</accession>